<proteinExistence type="predicted"/>
<dbReference type="AlphaFoldDB" id="A0AAV7N278"/>
<sequence length="156" mass="18136">MPKYLSQEVELSRRHNDILSQRAVLLRQMETHLENFKSESESCREAYCAARVRNQTLLKDIELAERSLHGKTLLKFNPDVVNLETCYWASIEESIPRWEHFLLGRTHSPVGVGKQKHGVQKQNHHQKRKADDKYKDQPPPTVDSKVTLRHNKGSGR</sequence>
<evidence type="ECO:0000313" key="2">
    <source>
        <dbReference type="EMBL" id="KAJ1110130.1"/>
    </source>
</evidence>
<feature type="compositionally biased region" description="Basic residues" evidence="1">
    <location>
        <begin position="147"/>
        <end position="156"/>
    </location>
</feature>
<dbReference type="PANTHER" id="PTHR14286">
    <property type="entry name" value="GENE, 49355-RELATED"/>
    <property type="match status" value="1"/>
</dbReference>
<feature type="region of interest" description="Disordered" evidence="1">
    <location>
        <begin position="109"/>
        <end position="156"/>
    </location>
</feature>
<dbReference type="EMBL" id="JANPWB010000013">
    <property type="protein sequence ID" value="KAJ1110130.1"/>
    <property type="molecule type" value="Genomic_DNA"/>
</dbReference>
<organism evidence="2 3">
    <name type="scientific">Pleurodeles waltl</name>
    <name type="common">Iberian ribbed newt</name>
    <dbReference type="NCBI Taxonomy" id="8319"/>
    <lineage>
        <taxon>Eukaryota</taxon>
        <taxon>Metazoa</taxon>
        <taxon>Chordata</taxon>
        <taxon>Craniata</taxon>
        <taxon>Vertebrata</taxon>
        <taxon>Euteleostomi</taxon>
        <taxon>Amphibia</taxon>
        <taxon>Batrachia</taxon>
        <taxon>Caudata</taxon>
        <taxon>Salamandroidea</taxon>
        <taxon>Salamandridae</taxon>
        <taxon>Pleurodelinae</taxon>
        <taxon>Pleurodeles</taxon>
    </lineage>
</organism>
<protein>
    <submittedName>
        <fullName evidence="2">Uncharacterized protein</fullName>
    </submittedName>
</protein>
<gene>
    <name evidence="2" type="ORF">NDU88_007485</name>
</gene>
<feature type="compositionally biased region" description="Basic residues" evidence="1">
    <location>
        <begin position="114"/>
        <end position="128"/>
    </location>
</feature>
<name>A0AAV7N278_PLEWA</name>
<comment type="caution">
    <text evidence="2">The sequence shown here is derived from an EMBL/GenBank/DDBJ whole genome shotgun (WGS) entry which is preliminary data.</text>
</comment>
<evidence type="ECO:0000313" key="3">
    <source>
        <dbReference type="Proteomes" id="UP001066276"/>
    </source>
</evidence>
<evidence type="ECO:0000256" key="1">
    <source>
        <dbReference type="SAM" id="MobiDB-lite"/>
    </source>
</evidence>
<dbReference type="Pfam" id="PF15134">
    <property type="entry name" value="CEP15-like"/>
    <property type="match status" value="1"/>
</dbReference>
<dbReference type="Proteomes" id="UP001066276">
    <property type="component" value="Chromosome 9"/>
</dbReference>
<dbReference type="InterPro" id="IPR028006">
    <property type="entry name" value="CEP15-like"/>
</dbReference>
<dbReference type="PANTHER" id="PTHR14286:SF2">
    <property type="entry name" value="CENTROSOMAL PROTEIN 15 KDA"/>
    <property type="match status" value="1"/>
</dbReference>
<accession>A0AAV7N278</accession>
<reference evidence="2" key="1">
    <citation type="journal article" date="2022" name="bioRxiv">
        <title>Sequencing and chromosome-scale assembly of the giantPleurodeles waltlgenome.</title>
        <authorList>
            <person name="Brown T."/>
            <person name="Elewa A."/>
            <person name="Iarovenko S."/>
            <person name="Subramanian E."/>
            <person name="Araus A.J."/>
            <person name="Petzold A."/>
            <person name="Susuki M."/>
            <person name="Suzuki K.-i.T."/>
            <person name="Hayashi T."/>
            <person name="Toyoda A."/>
            <person name="Oliveira C."/>
            <person name="Osipova E."/>
            <person name="Leigh N.D."/>
            <person name="Simon A."/>
            <person name="Yun M.H."/>
        </authorList>
    </citation>
    <scope>NUCLEOTIDE SEQUENCE</scope>
    <source>
        <strain evidence="2">20211129_DDA</strain>
        <tissue evidence="2">Liver</tissue>
    </source>
</reference>
<keyword evidence="3" id="KW-1185">Reference proteome</keyword>